<keyword evidence="3" id="KW-1185">Reference proteome</keyword>
<evidence type="ECO:0000313" key="2">
    <source>
        <dbReference type="EMBL" id="MBE1557385.1"/>
    </source>
</evidence>
<sequence>MRAVDRSDLRSIGRREDVLRFTGPATPEDTDLVGAVTLLLRLSAPAGANVHARLLDLAPDGSAFLIAKGQLRLDAPLSGAGAVVDLQSVAYRLRAPHRLAARHHEQ</sequence>
<proteinExistence type="predicted"/>
<dbReference type="Gene3D" id="2.60.120.260">
    <property type="entry name" value="Galactose-binding domain-like"/>
    <property type="match status" value="1"/>
</dbReference>
<evidence type="ECO:0000259" key="1">
    <source>
        <dbReference type="Pfam" id="PF08530"/>
    </source>
</evidence>
<name>A0ABR9K6G1_9ACTN</name>
<comment type="caution">
    <text evidence="2">The sequence shown here is derived from an EMBL/GenBank/DDBJ whole genome shotgun (WGS) entry which is preliminary data.</text>
</comment>
<dbReference type="Pfam" id="PF08530">
    <property type="entry name" value="PepX_C"/>
    <property type="match status" value="1"/>
</dbReference>
<feature type="domain" description="Xaa-Pro dipeptidyl-peptidase C-terminal" evidence="1">
    <location>
        <begin position="12"/>
        <end position="73"/>
    </location>
</feature>
<organism evidence="2 3">
    <name type="scientific">Nonomuraea africana</name>
    <dbReference type="NCBI Taxonomy" id="46171"/>
    <lineage>
        <taxon>Bacteria</taxon>
        <taxon>Bacillati</taxon>
        <taxon>Actinomycetota</taxon>
        <taxon>Actinomycetes</taxon>
        <taxon>Streptosporangiales</taxon>
        <taxon>Streptosporangiaceae</taxon>
        <taxon>Nonomuraea</taxon>
    </lineage>
</organism>
<dbReference type="Proteomes" id="UP000661607">
    <property type="component" value="Unassembled WGS sequence"/>
</dbReference>
<protein>
    <submittedName>
        <fullName evidence="2">Acyl esterase</fullName>
    </submittedName>
</protein>
<dbReference type="InterPro" id="IPR013736">
    <property type="entry name" value="Xaa-Pro_dipept_C"/>
</dbReference>
<dbReference type="InterPro" id="IPR008979">
    <property type="entry name" value="Galactose-bd-like_sf"/>
</dbReference>
<accession>A0ABR9K6G1</accession>
<dbReference type="SUPFAM" id="SSF49785">
    <property type="entry name" value="Galactose-binding domain-like"/>
    <property type="match status" value="1"/>
</dbReference>
<dbReference type="RefSeq" id="WP_192773024.1">
    <property type="nucleotide sequence ID" value="NZ_BAAASY010000015.1"/>
</dbReference>
<reference evidence="2 3" key="1">
    <citation type="submission" date="2020-10" db="EMBL/GenBank/DDBJ databases">
        <title>Sequencing the genomes of 1000 actinobacteria strains.</title>
        <authorList>
            <person name="Klenk H.-P."/>
        </authorList>
    </citation>
    <scope>NUCLEOTIDE SEQUENCE [LARGE SCALE GENOMIC DNA]</scope>
    <source>
        <strain evidence="2 3">DSM 43748</strain>
    </source>
</reference>
<dbReference type="EMBL" id="JADBEF010000001">
    <property type="protein sequence ID" value="MBE1557385.1"/>
    <property type="molecule type" value="Genomic_DNA"/>
</dbReference>
<gene>
    <name evidence="2" type="ORF">H4W81_000164</name>
</gene>
<evidence type="ECO:0000313" key="3">
    <source>
        <dbReference type="Proteomes" id="UP000661607"/>
    </source>
</evidence>